<evidence type="ECO:0000256" key="1">
    <source>
        <dbReference type="ARBA" id="ARBA00004141"/>
    </source>
</evidence>
<comment type="similarity">
    <text evidence="2">Belongs to the G-protein coupled receptor 4 family.</text>
</comment>
<feature type="transmembrane region" description="Helical" evidence="10">
    <location>
        <begin position="32"/>
        <end position="53"/>
    </location>
</feature>
<evidence type="ECO:0000313" key="11">
    <source>
        <dbReference type="EMBL" id="RKP03555.1"/>
    </source>
</evidence>
<dbReference type="PANTHER" id="PTHR28097:SF1">
    <property type="entry name" value="PHEROMONE A FACTOR RECEPTOR"/>
    <property type="match status" value="1"/>
</dbReference>
<evidence type="ECO:0000313" key="12">
    <source>
        <dbReference type="Proteomes" id="UP000274922"/>
    </source>
</evidence>
<keyword evidence="7 10" id="KW-0472">Membrane</keyword>
<gene>
    <name evidence="11" type="ORF">CXG81DRAFT_16933</name>
</gene>
<dbReference type="OrthoDB" id="2161969at2759"/>
<evidence type="ECO:0000256" key="5">
    <source>
        <dbReference type="ARBA" id="ARBA00022989"/>
    </source>
</evidence>
<evidence type="ECO:0000256" key="8">
    <source>
        <dbReference type="ARBA" id="ARBA00023170"/>
    </source>
</evidence>
<evidence type="ECO:0000256" key="6">
    <source>
        <dbReference type="ARBA" id="ARBA00023040"/>
    </source>
</evidence>
<dbReference type="AlphaFoldDB" id="A0A4P9XDJ7"/>
<accession>A0A4P9XDJ7</accession>
<dbReference type="GO" id="GO:0000750">
    <property type="term" value="P:pheromone-dependent signal transduction involved in conjugation with cellular fusion"/>
    <property type="evidence" value="ECO:0007669"/>
    <property type="project" value="TreeGrafter"/>
</dbReference>
<sequence>MARGVFIFLETVGVICAALTFAVHLGNRNPALVLTAGVCVAMGVLILVGQMVLPDMASPTRVVRLASPALNGFCEFQSFTINVLGVSVYASSLCLAIELNVRCGARNLISEDRSVYRRVFLYLVLTFGWPILLAGLLVGLRTIPFPLYYTSTFCDQNSSAYSGPIYTILFILTLILFTLVGSIFTVYAVIKYSGRRKEIMRMFQRPPLTAATRSVPMSPLTHAGPGTTSHQITTQMYGSGMEGGMGPGGGGGVMALSASGKQHFTTTGLSQDSMLFEMPPMVPLTRAERMVGRCVPMAVLARLSPHTHRRLLADRMTKRSILHHSSQMSRTHSDLLGILHRMVIWCIGYHIAACIYMVESTVSVVQDFLKDASGANTDMKVAPDYGMHPLDEDDPRTLMQWSLESNLKTRTISVILIISLLSMLLFLCFGTSRTALKKYKFWFWTSWVQRIRRQSV</sequence>
<evidence type="ECO:0000256" key="3">
    <source>
        <dbReference type="ARBA" id="ARBA00022507"/>
    </source>
</evidence>
<organism evidence="11 12">
    <name type="scientific">Caulochytrium protostelioides</name>
    <dbReference type="NCBI Taxonomy" id="1555241"/>
    <lineage>
        <taxon>Eukaryota</taxon>
        <taxon>Fungi</taxon>
        <taxon>Fungi incertae sedis</taxon>
        <taxon>Chytridiomycota</taxon>
        <taxon>Chytridiomycota incertae sedis</taxon>
        <taxon>Chytridiomycetes</taxon>
        <taxon>Caulochytriales</taxon>
        <taxon>Caulochytriaceae</taxon>
        <taxon>Caulochytrium</taxon>
    </lineage>
</organism>
<protein>
    <submittedName>
        <fullName evidence="11">Uncharacterized protein</fullName>
    </submittedName>
</protein>
<feature type="transmembrane region" description="Helical" evidence="10">
    <location>
        <begin position="338"/>
        <end position="358"/>
    </location>
</feature>
<dbReference type="EMBL" id="ML014121">
    <property type="protein sequence ID" value="RKP03555.1"/>
    <property type="molecule type" value="Genomic_DNA"/>
</dbReference>
<dbReference type="InterPro" id="IPR001499">
    <property type="entry name" value="GPCR_STE3"/>
</dbReference>
<feature type="transmembrane region" description="Helical" evidence="10">
    <location>
        <begin position="79"/>
        <end position="99"/>
    </location>
</feature>
<keyword evidence="4 10" id="KW-0812">Transmembrane</keyword>
<evidence type="ECO:0000256" key="2">
    <source>
        <dbReference type="ARBA" id="ARBA00011085"/>
    </source>
</evidence>
<comment type="subcellular location">
    <subcellularLocation>
        <location evidence="1">Membrane</location>
        <topology evidence="1">Multi-pass membrane protein</topology>
    </subcellularLocation>
</comment>
<evidence type="ECO:0000256" key="4">
    <source>
        <dbReference type="ARBA" id="ARBA00022692"/>
    </source>
</evidence>
<feature type="transmembrane region" description="Helical" evidence="10">
    <location>
        <begin position="6"/>
        <end position="25"/>
    </location>
</feature>
<evidence type="ECO:0000256" key="10">
    <source>
        <dbReference type="SAM" id="Phobius"/>
    </source>
</evidence>
<reference evidence="12" key="1">
    <citation type="journal article" date="2018" name="Nat. Microbiol.">
        <title>Leveraging single-cell genomics to expand the fungal tree of life.</title>
        <authorList>
            <person name="Ahrendt S.R."/>
            <person name="Quandt C.A."/>
            <person name="Ciobanu D."/>
            <person name="Clum A."/>
            <person name="Salamov A."/>
            <person name="Andreopoulos B."/>
            <person name="Cheng J.F."/>
            <person name="Woyke T."/>
            <person name="Pelin A."/>
            <person name="Henrissat B."/>
            <person name="Reynolds N.K."/>
            <person name="Benny G.L."/>
            <person name="Smith M.E."/>
            <person name="James T.Y."/>
            <person name="Grigoriev I.V."/>
        </authorList>
    </citation>
    <scope>NUCLEOTIDE SEQUENCE [LARGE SCALE GENOMIC DNA]</scope>
    <source>
        <strain evidence="12">ATCC 52028</strain>
    </source>
</reference>
<dbReference type="GO" id="GO:0004932">
    <property type="term" value="F:mating-type factor pheromone receptor activity"/>
    <property type="evidence" value="ECO:0007669"/>
    <property type="project" value="InterPro"/>
</dbReference>
<keyword evidence="12" id="KW-1185">Reference proteome</keyword>
<proteinExistence type="inferred from homology"/>
<dbReference type="PANTHER" id="PTHR28097">
    <property type="entry name" value="PHEROMONE A FACTOR RECEPTOR"/>
    <property type="match status" value="1"/>
</dbReference>
<feature type="transmembrane region" description="Helical" evidence="10">
    <location>
        <begin position="119"/>
        <end position="143"/>
    </location>
</feature>
<dbReference type="Pfam" id="PF02076">
    <property type="entry name" value="STE3"/>
    <property type="match status" value="1"/>
</dbReference>
<evidence type="ECO:0000256" key="7">
    <source>
        <dbReference type="ARBA" id="ARBA00023136"/>
    </source>
</evidence>
<keyword evidence="9" id="KW-0807">Transducer</keyword>
<evidence type="ECO:0000256" key="9">
    <source>
        <dbReference type="ARBA" id="ARBA00023224"/>
    </source>
</evidence>
<keyword evidence="5 10" id="KW-1133">Transmembrane helix</keyword>
<dbReference type="Proteomes" id="UP000274922">
    <property type="component" value="Unassembled WGS sequence"/>
</dbReference>
<keyword evidence="3" id="KW-0589">Pheromone response</keyword>
<feature type="transmembrane region" description="Helical" evidence="10">
    <location>
        <begin position="411"/>
        <end position="430"/>
    </location>
</feature>
<keyword evidence="6" id="KW-0297">G-protein coupled receptor</keyword>
<name>A0A4P9XDJ7_9FUNG</name>
<dbReference type="GO" id="GO:0005886">
    <property type="term" value="C:plasma membrane"/>
    <property type="evidence" value="ECO:0007669"/>
    <property type="project" value="TreeGrafter"/>
</dbReference>
<keyword evidence="8" id="KW-0675">Receptor</keyword>
<feature type="transmembrane region" description="Helical" evidence="10">
    <location>
        <begin position="163"/>
        <end position="190"/>
    </location>
</feature>